<keyword evidence="3" id="KW-1185">Reference proteome</keyword>
<evidence type="ECO:0000313" key="2">
    <source>
        <dbReference type="EMBL" id="KAJ8966283.1"/>
    </source>
</evidence>
<proteinExistence type="predicted"/>
<dbReference type="AlphaFoldDB" id="A0AAV8ZN65"/>
<evidence type="ECO:0000259" key="1">
    <source>
        <dbReference type="Pfam" id="PF22669"/>
    </source>
</evidence>
<dbReference type="InterPro" id="IPR000300">
    <property type="entry name" value="IPPc"/>
</dbReference>
<dbReference type="InterPro" id="IPR046985">
    <property type="entry name" value="IP5"/>
</dbReference>
<gene>
    <name evidence="2" type="ORF">NQ314_003635</name>
</gene>
<evidence type="ECO:0000313" key="3">
    <source>
        <dbReference type="Proteomes" id="UP001162156"/>
    </source>
</evidence>
<dbReference type="PANTHER" id="PTHR11200:SF300">
    <property type="entry name" value="TYPE II INOSITOL 1,4,5-TRISPHOSPHATE 5-PHOSPHATASE"/>
    <property type="match status" value="1"/>
</dbReference>
<protein>
    <recommendedName>
        <fullName evidence="1">Inositol polyphosphate-related phosphatase domain-containing protein</fullName>
    </recommendedName>
</protein>
<accession>A0AAV8ZN65</accession>
<dbReference type="InterPro" id="IPR036691">
    <property type="entry name" value="Endo/exonu/phosph_ase_sf"/>
</dbReference>
<dbReference type="EMBL" id="JANEYF010001034">
    <property type="protein sequence ID" value="KAJ8966283.1"/>
    <property type="molecule type" value="Genomic_DNA"/>
</dbReference>
<comment type="caution">
    <text evidence="2">The sequence shown here is derived from an EMBL/GenBank/DDBJ whole genome shotgun (WGS) entry which is preliminary data.</text>
</comment>
<dbReference type="GO" id="GO:0004439">
    <property type="term" value="F:phosphatidylinositol-4,5-bisphosphate 5-phosphatase activity"/>
    <property type="evidence" value="ECO:0007669"/>
    <property type="project" value="TreeGrafter"/>
</dbReference>
<reference evidence="2" key="1">
    <citation type="journal article" date="2023" name="Insect Mol. Biol.">
        <title>Genome sequencing provides insights into the evolution of gene families encoding plant cell wall-degrading enzymes in longhorned beetles.</title>
        <authorList>
            <person name="Shin N.R."/>
            <person name="Okamura Y."/>
            <person name="Kirsch R."/>
            <person name="Pauchet Y."/>
        </authorList>
    </citation>
    <scope>NUCLEOTIDE SEQUENCE</scope>
    <source>
        <tissue evidence="2">Midgut</tissue>
    </source>
</reference>
<dbReference type="SUPFAM" id="SSF56219">
    <property type="entry name" value="DNase I-like"/>
    <property type="match status" value="1"/>
</dbReference>
<organism evidence="2 3">
    <name type="scientific">Rhamnusium bicolor</name>
    <dbReference type="NCBI Taxonomy" id="1586634"/>
    <lineage>
        <taxon>Eukaryota</taxon>
        <taxon>Metazoa</taxon>
        <taxon>Ecdysozoa</taxon>
        <taxon>Arthropoda</taxon>
        <taxon>Hexapoda</taxon>
        <taxon>Insecta</taxon>
        <taxon>Pterygota</taxon>
        <taxon>Neoptera</taxon>
        <taxon>Endopterygota</taxon>
        <taxon>Coleoptera</taxon>
        <taxon>Polyphaga</taxon>
        <taxon>Cucujiformia</taxon>
        <taxon>Chrysomeloidea</taxon>
        <taxon>Cerambycidae</taxon>
        <taxon>Lepturinae</taxon>
        <taxon>Rhagiini</taxon>
        <taxon>Rhamnusium</taxon>
    </lineage>
</organism>
<dbReference type="GO" id="GO:0016020">
    <property type="term" value="C:membrane"/>
    <property type="evidence" value="ECO:0007669"/>
    <property type="project" value="TreeGrafter"/>
</dbReference>
<sequence length="60" mass="6900">MAGNKGGVAVSLELHNTTLCFVNCHLAAHVEEYERRNQDYKDINARMNFRRSPQAIKDHE</sequence>
<dbReference type="GO" id="GO:0046856">
    <property type="term" value="P:phosphatidylinositol dephosphorylation"/>
    <property type="evidence" value="ECO:0007669"/>
    <property type="project" value="InterPro"/>
</dbReference>
<feature type="domain" description="Inositol polyphosphate-related phosphatase" evidence="1">
    <location>
        <begin position="2"/>
        <end position="59"/>
    </location>
</feature>
<dbReference type="Proteomes" id="UP001162156">
    <property type="component" value="Unassembled WGS sequence"/>
</dbReference>
<dbReference type="PANTHER" id="PTHR11200">
    <property type="entry name" value="INOSITOL 5-PHOSPHATASE"/>
    <property type="match status" value="1"/>
</dbReference>
<dbReference type="Gene3D" id="3.60.10.10">
    <property type="entry name" value="Endonuclease/exonuclease/phosphatase"/>
    <property type="match status" value="1"/>
</dbReference>
<name>A0AAV8ZN65_9CUCU</name>
<dbReference type="Pfam" id="PF22669">
    <property type="entry name" value="Exo_endo_phos2"/>
    <property type="match status" value="1"/>
</dbReference>